<evidence type="ECO:0000256" key="10">
    <source>
        <dbReference type="ARBA" id="ARBA00022927"/>
    </source>
</evidence>
<dbReference type="PANTHER" id="PTHR12888:SF0">
    <property type="entry name" value="PEROXISOME ASSEMBLY PROTEIN 12"/>
    <property type="match status" value="1"/>
</dbReference>
<keyword evidence="7" id="KW-0479">Metal-binding</keyword>
<evidence type="ECO:0000313" key="18">
    <source>
        <dbReference type="Proteomes" id="UP000054845"/>
    </source>
</evidence>
<dbReference type="OrthoDB" id="107372at2759"/>
<evidence type="ECO:0000256" key="14">
    <source>
        <dbReference type="ARBA" id="ARBA00029692"/>
    </source>
</evidence>
<evidence type="ECO:0000313" key="17">
    <source>
        <dbReference type="EMBL" id="CEH19461.1"/>
    </source>
</evidence>
<evidence type="ECO:0000256" key="1">
    <source>
        <dbReference type="ARBA" id="ARBA00004585"/>
    </source>
</evidence>
<evidence type="ECO:0000256" key="2">
    <source>
        <dbReference type="ARBA" id="ARBA00004906"/>
    </source>
</evidence>
<dbReference type="PANTHER" id="PTHR12888">
    <property type="entry name" value="PEROXISOME ASSEMBLY PROTEIN 12 PEROXIN-12"/>
    <property type="match status" value="1"/>
</dbReference>
<comment type="subunit">
    <text evidence="15">Component of the PEX2-PEX10-PEX12 retrotranslocation channel, composed of PEX2, PEX10 and PEX12.</text>
</comment>
<dbReference type="GO" id="GO:0004842">
    <property type="term" value="F:ubiquitin-protein transferase activity"/>
    <property type="evidence" value="ECO:0007669"/>
    <property type="project" value="TreeGrafter"/>
</dbReference>
<keyword evidence="8" id="KW-0863">Zinc-finger</keyword>
<dbReference type="GO" id="GO:1990429">
    <property type="term" value="C:peroxisomal importomer complex"/>
    <property type="evidence" value="ECO:0007669"/>
    <property type="project" value="TreeGrafter"/>
</dbReference>
<evidence type="ECO:0000256" key="8">
    <source>
        <dbReference type="ARBA" id="ARBA00022771"/>
    </source>
</evidence>
<dbReference type="GO" id="GO:0008270">
    <property type="term" value="F:zinc ion binding"/>
    <property type="evidence" value="ECO:0007669"/>
    <property type="project" value="UniProtKB-KW"/>
</dbReference>
<keyword evidence="6" id="KW-0812">Transmembrane</keyword>
<protein>
    <recommendedName>
        <fullName evidence="4">Peroxisome assembly protein 12</fullName>
    </recommendedName>
    <alternativeName>
        <fullName evidence="14">Peroxin-12</fullName>
    </alternativeName>
</protein>
<comment type="similarity">
    <text evidence="3">Belongs to the pex2/pex10/pex12 family.</text>
</comment>
<keyword evidence="12" id="KW-0472">Membrane</keyword>
<evidence type="ECO:0000256" key="7">
    <source>
        <dbReference type="ARBA" id="ARBA00022723"/>
    </source>
</evidence>
<evidence type="ECO:0000256" key="13">
    <source>
        <dbReference type="ARBA" id="ARBA00023140"/>
    </source>
</evidence>
<dbReference type="AlphaFoldDB" id="A0A0P1BT89"/>
<evidence type="ECO:0000256" key="15">
    <source>
        <dbReference type="ARBA" id="ARBA00034505"/>
    </source>
</evidence>
<keyword evidence="11" id="KW-1133">Transmembrane helix</keyword>
<dbReference type="GO" id="GO:0016562">
    <property type="term" value="P:protein import into peroxisome matrix, receptor recycling"/>
    <property type="evidence" value="ECO:0007669"/>
    <property type="project" value="UniProtKB-ARBA"/>
</dbReference>
<evidence type="ECO:0000256" key="6">
    <source>
        <dbReference type="ARBA" id="ARBA00022692"/>
    </source>
</evidence>
<evidence type="ECO:0000259" key="16">
    <source>
        <dbReference type="Pfam" id="PF04757"/>
    </source>
</evidence>
<dbReference type="GO" id="GO:0005778">
    <property type="term" value="C:peroxisomal membrane"/>
    <property type="evidence" value="ECO:0007669"/>
    <property type="project" value="UniProtKB-SubCell"/>
</dbReference>
<proteinExistence type="inferred from homology"/>
<feature type="domain" description="Pex N-terminal" evidence="16">
    <location>
        <begin position="28"/>
        <end position="302"/>
    </location>
</feature>
<keyword evidence="10" id="KW-0653">Protein transport</keyword>
<reference evidence="17 18" key="1">
    <citation type="submission" date="2014-09" db="EMBL/GenBank/DDBJ databases">
        <authorList>
            <person name="Magalhaes I.L.F."/>
            <person name="Oliveira U."/>
            <person name="Santos F.R."/>
            <person name="Vidigal T.H.D.A."/>
            <person name="Brescovit A.D."/>
            <person name="Santos A.J."/>
        </authorList>
    </citation>
    <scope>NUCLEOTIDE SEQUENCE [LARGE SCALE GENOMIC DNA]</scope>
</reference>
<dbReference type="EMBL" id="CCYA01000389">
    <property type="protein sequence ID" value="CEH19461.1"/>
    <property type="molecule type" value="Genomic_DNA"/>
</dbReference>
<sequence length="406" mass="46058">MDLLQSVDPTSGQQGDPFRPSFFELIAQDQLRDLLKPALRYVLAVLAQRNPRYLIRVANRFDEVYALAMFAVERHYLTTWGSSFAENFYGLRRRRRPGLSSSRSKAFSTGSTRTSLARYEKLRSREINLSLFLLVGAPWIKSKLHDYWESIGGGAPEGGLFDDEDEQGESGGAARRFAGLAQTSRTEQLRELFRKCFRSGYPYVGAGYQLWLLSYNVAYLFDRTPYWRPWLQAMRVDVRRVSAEDYPASPPLLPPDMPNPLRSPISFALALLRASPFIFFEALKYALPASIFFFKFLEWWYSADNPRCLYKRDPAFKQPLISTTRAAPTRKVDKDGRAVLKETKDVLLHNACPLCGSTPINNPCVLPTGYALCYTCAHGYVDEHSRCPVTLVEISGGTADLRRVLG</sequence>
<evidence type="ECO:0000256" key="5">
    <source>
        <dbReference type="ARBA" id="ARBA00022448"/>
    </source>
</evidence>
<dbReference type="InterPro" id="IPR006845">
    <property type="entry name" value="Pex_N"/>
</dbReference>
<keyword evidence="18" id="KW-1185">Reference proteome</keyword>
<dbReference type="GO" id="GO:0006513">
    <property type="term" value="P:protein monoubiquitination"/>
    <property type="evidence" value="ECO:0007669"/>
    <property type="project" value="TreeGrafter"/>
</dbReference>
<dbReference type="InterPro" id="IPR017375">
    <property type="entry name" value="PEX12"/>
</dbReference>
<comment type="pathway">
    <text evidence="2">Protein modification; protein ubiquitination.</text>
</comment>
<dbReference type="PIRSF" id="PIRSF038074">
    <property type="entry name" value="Peroxisome_assembly_p12"/>
    <property type="match status" value="1"/>
</dbReference>
<keyword evidence="5" id="KW-0813">Transport</keyword>
<name>A0A0P1BT89_9BASI</name>
<dbReference type="STRING" id="401625.A0A0P1BT89"/>
<evidence type="ECO:0000256" key="3">
    <source>
        <dbReference type="ARBA" id="ARBA00008704"/>
    </source>
</evidence>
<accession>A0A0P1BT89</accession>
<comment type="subcellular location">
    <subcellularLocation>
        <location evidence="1">Peroxisome membrane</location>
        <topology evidence="1">Multi-pass membrane protein</topology>
    </subcellularLocation>
</comment>
<dbReference type="SUPFAM" id="SSF57850">
    <property type="entry name" value="RING/U-box"/>
    <property type="match status" value="1"/>
</dbReference>
<evidence type="ECO:0000256" key="11">
    <source>
        <dbReference type="ARBA" id="ARBA00022989"/>
    </source>
</evidence>
<keyword evidence="9" id="KW-0862">Zinc</keyword>
<evidence type="ECO:0000256" key="12">
    <source>
        <dbReference type="ARBA" id="ARBA00023136"/>
    </source>
</evidence>
<dbReference type="Proteomes" id="UP000054845">
    <property type="component" value="Unassembled WGS sequence"/>
</dbReference>
<keyword evidence="17" id="KW-0436">Ligase</keyword>
<evidence type="ECO:0000256" key="4">
    <source>
        <dbReference type="ARBA" id="ARBA00018980"/>
    </source>
</evidence>
<keyword evidence="13" id="KW-0576">Peroxisome</keyword>
<evidence type="ECO:0000256" key="9">
    <source>
        <dbReference type="ARBA" id="ARBA00022833"/>
    </source>
</evidence>
<organism evidence="17 18">
    <name type="scientific">Ceraceosorus bombacis</name>
    <dbReference type="NCBI Taxonomy" id="401625"/>
    <lineage>
        <taxon>Eukaryota</taxon>
        <taxon>Fungi</taxon>
        <taxon>Dikarya</taxon>
        <taxon>Basidiomycota</taxon>
        <taxon>Ustilaginomycotina</taxon>
        <taxon>Exobasidiomycetes</taxon>
        <taxon>Ceraceosorales</taxon>
        <taxon>Ceraceosoraceae</taxon>
        <taxon>Ceraceosorus</taxon>
    </lineage>
</organism>
<dbReference type="GO" id="GO:0016874">
    <property type="term" value="F:ligase activity"/>
    <property type="evidence" value="ECO:0007669"/>
    <property type="project" value="UniProtKB-KW"/>
</dbReference>
<dbReference type="Pfam" id="PF04757">
    <property type="entry name" value="Pex2_Pex12"/>
    <property type="match status" value="1"/>
</dbReference>